<keyword evidence="1" id="KW-0812">Transmembrane</keyword>
<sequence length="141" mass="16442">MRFALFIILCFIFYFLSFVMYKKYHIKKLAINYLLCLLGTSAMYALSVLLLRSNTEALGYCFSFFNSALLIIVFNLIILVARVAIKFIGKLLLGFHMKHNPFLTDDRKVQMIDRYISVFTGLFRFLQLASCIIFIIMIMFG</sequence>
<protein>
    <submittedName>
        <fullName evidence="2">Uncharacterized protein</fullName>
    </submittedName>
</protein>
<feature type="transmembrane region" description="Helical" evidence="1">
    <location>
        <begin position="57"/>
        <end position="81"/>
    </location>
</feature>
<organism evidence="2 3">
    <name type="scientific">Prevotella fusca JCM 17724</name>
    <dbReference type="NCBI Taxonomy" id="1236517"/>
    <lineage>
        <taxon>Bacteria</taxon>
        <taxon>Pseudomonadati</taxon>
        <taxon>Bacteroidota</taxon>
        <taxon>Bacteroidia</taxon>
        <taxon>Bacteroidales</taxon>
        <taxon>Prevotellaceae</taxon>
        <taxon>Prevotella</taxon>
    </lineage>
</organism>
<feature type="transmembrane region" description="Helical" evidence="1">
    <location>
        <begin position="6"/>
        <end position="21"/>
    </location>
</feature>
<evidence type="ECO:0000313" key="2">
    <source>
        <dbReference type="EMBL" id="AKU70519.1"/>
    </source>
</evidence>
<accession>A0A0K1NN71</accession>
<evidence type="ECO:0000313" key="3">
    <source>
        <dbReference type="Proteomes" id="UP000060345"/>
    </source>
</evidence>
<dbReference type="AlphaFoldDB" id="A0A0K1NN71"/>
<dbReference type="EMBL" id="CP012075">
    <property type="protein sequence ID" value="AKU70519.1"/>
    <property type="molecule type" value="Genomic_DNA"/>
</dbReference>
<keyword evidence="1" id="KW-1133">Transmembrane helix</keyword>
<name>A0A0K1NN71_9BACT</name>
<gene>
    <name evidence="2" type="ORF">ADJ77_12295</name>
</gene>
<keyword evidence="1" id="KW-0472">Membrane</keyword>
<feature type="transmembrane region" description="Helical" evidence="1">
    <location>
        <begin position="33"/>
        <end position="51"/>
    </location>
</feature>
<dbReference type="Proteomes" id="UP000060345">
    <property type="component" value="Chromosome 2"/>
</dbReference>
<proteinExistence type="predicted"/>
<dbReference type="KEGG" id="pfus:ADJ77_12295"/>
<dbReference type="STRING" id="1236517.ADJ77_12295"/>
<feature type="transmembrane region" description="Helical" evidence="1">
    <location>
        <begin position="115"/>
        <end position="140"/>
    </location>
</feature>
<reference evidence="2 3" key="1">
    <citation type="submission" date="2015-07" db="EMBL/GenBank/DDBJ databases">
        <authorList>
            <person name="Noorani M."/>
        </authorList>
    </citation>
    <scope>NUCLEOTIDE SEQUENCE [LARGE SCALE GENOMIC DNA]</scope>
    <source>
        <strain evidence="2 3">W1435</strain>
    </source>
</reference>
<evidence type="ECO:0000256" key="1">
    <source>
        <dbReference type="SAM" id="Phobius"/>
    </source>
</evidence>